<dbReference type="InterPro" id="IPR001509">
    <property type="entry name" value="Epimerase_deHydtase"/>
</dbReference>
<dbReference type="Gene3D" id="3.40.50.720">
    <property type="entry name" value="NAD(P)-binding Rossmann-like Domain"/>
    <property type="match status" value="1"/>
</dbReference>
<evidence type="ECO:0000256" key="2">
    <source>
        <dbReference type="ARBA" id="ARBA00023445"/>
    </source>
</evidence>
<sequence length="365" mass="40501">MSESYTPLATNFRSMPVIRPLSKVLVSGANGFIATWVIRNLLEHGYSVRGTVRSSRKGEHLKKYFARYGDKLEIVIVEDITKEGAFDEAVKGVDAIAHTASPLSDRYNHSDDVIGPAIRGTIGILQSAKFSESIKRVVFTSSGATIVRDSDTPVVLTEEDWNVQCLDEFEKLGEGASDRTKYRASKTLAEQAAWKFMQAHKHEIGWDLSVLNPTVVFGPVIHEVTDPSSLSLTPGRFYNYVADREKSEEAGNEFLGRTGSSEWVDVRDVADAHRLSLETEEAGNGRFIINAGSFNWQDFIDVANSLDPPPKLSKPLPKGNPGAGSRIAHLFTLDNAKSKRVLGLKYRSMEETTRDIFTDYEARGW</sequence>
<accession>A0A0C3E1Z2</accession>
<dbReference type="InParanoid" id="A0A0C3E1Z2"/>
<keyword evidence="1" id="KW-0560">Oxidoreductase</keyword>
<reference evidence="5" key="2">
    <citation type="submission" date="2015-01" db="EMBL/GenBank/DDBJ databases">
        <title>Evolutionary Origins and Diversification of the Mycorrhizal Mutualists.</title>
        <authorList>
            <consortium name="DOE Joint Genome Institute"/>
            <consortium name="Mycorrhizal Genomics Consortium"/>
            <person name="Kohler A."/>
            <person name="Kuo A."/>
            <person name="Nagy L.G."/>
            <person name="Floudas D."/>
            <person name="Copeland A."/>
            <person name="Barry K.W."/>
            <person name="Cichocki N."/>
            <person name="Veneault-Fourrey C."/>
            <person name="LaButti K."/>
            <person name="Lindquist E.A."/>
            <person name="Lipzen A."/>
            <person name="Lundell T."/>
            <person name="Morin E."/>
            <person name="Murat C."/>
            <person name="Riley R."/>
            <person name="Ohm R."/>
            <person name="Sun H."/>
            <person name="Tunlid A."/>
            <person name="Henrissat B."/>
            <person name="Grigoriev I.V."/>
            <person name="Hibbett D.S."/>
            <person name="Martin F."/>
        </authorList>
    </citation>
    <scope>NUCLEOTIDE SEQUENCE [LARGE SCALE GENOMIC DNA]</scope>
    <source>
        <strain evidence="5">Foug A</strain>
    </source>
</reference>
<dbReference type="GO" id="GO:0016616">
    <property type="term" value="F:oxidoreductase activity, acting on the CH-OH group of donors, NAD or NADP as acceptor"/>
    <property type="evidence" value="ECO:0007669"/>
    <property type="project" value="TreeGrafter"/>
</dbReference>
<dbReference type="Pfam" id="PF01370">
    <property type="entry name" value="Epimerase"/>
    <property type="match status" value="1"/>
</dbReference>
<comment type="similarity">
    <text evidence="2">Belongs to the NAD(P)-dependent epimerase/dehydratase family. Dihydroflavonol-4-reductase subfamily.</text>
</comment>
<dbReference type="EMBL" id="KN822042">
    <property type="protein sequence ID" value="KIM62534.1"/>
    <property type="molecule type" value="Genomic_DNA"/>
</dbReference>
<dbReference type="InterPro" id="IPR036291">
    <property type="entry name" value="NAD(P)-bd_dom_sf"/>
</dbReference>
<dbReference type="PANTHER" id="PTHR10366:SF564">
    <property type="entry name" value="STEROL-4-ALPHA-CARBOXYLATE 3-DEHYDROGENASE, DECARBOXYLATING"/>
    <property type="match status" value="1"/>
</dbReference>
<proteinExistence type="inferred from homology"/>
<dbReference type="PANTHER" id="PTHR10366">
    <property type="entry name" value="NAD DEPENDENT EPIMERASE/DEHYDRATASE"/>
    <property type="match status" value="1"/>
</dbReference>
<gene>
    <name evidence="4" type="ORF">SCLCIDRAFT_1215144</name>
</gene>
<dbReference type="HOGENOM" id="CLU_007383_9_2_1"/>
<protein>
    <recommendedName>
        <fullName evidence="3">NAD-dependent epimerase/dehydratase domain-containing protein</fullName>
    </recommendedName>
</protein>
<dbReference type="AlphaFoldDB" id="A0A0C3E1Z2"/>
<evidence type="ECO:0000259" key="3">
    <source>
        <dbReference type="Pfam" id="PF01370"/>
    </source>
</evidence>
<dbReference type="InterPro" id="IPR050425">
    <property type="entry name" value="NAD(P)_dehydrat-like"/>
</dbReference>
<organism evidence="4 5">
    <name type="scientific">Scleroderma citrinum Foug A</name>
    <dbReference type="NCBI Taxonomy" id="1036808"/>
    <lineage>
        <taxon>Eukaryota</taxon>
        <taxon>Fungi</taxon>
        <taxon>Dikarya</taxon>
        <taxon>Basidiomycota</taxon>
        <taxon>Agaricomycotina</taxon>
        <taxon>Agaricomycetes</taxon>
        <taxon>Agaricomycetidae</taxon>
        <taxon>Boletales</taxon>
        <taxon>Sclerodermatineae</taxon>
        <taxon>Sclerodermataceae</taxon>
        <taxon>Scleroderma</taxon>
    </lineage>
</organism>
<reference evidence="4 5" key="1">
    <citation type="submission" date="2014-04" db="EMBL/GenBank/DDBJ databases">
        <authorList>
            <consortium name="DOE Joint Genome Institute"/>
            <person name="Kuo A."/>
            <person name="Kohler A."/>
            <person name="Nagy L.G."/>
            <person name="Floudas D."/>
            <person name="Copeland A."/>
            <person name="Barry K.W."/>
            <person name="Cichocki N."/>
            <person name="Veneault-Fourrey C."/>
            <person name="LaButti K."/>
            <person name="Lindquist E.A."/>
            <person name="Lipzen A."/>
            <person name="Lundell T."/>
            <person name="Morin E."/>
            <person name="Murat C."/>
            <person name="Sun H."/>
            <person name="Tunlid A."/>
            <person name="Henrissat B."/>
            <person name="Grigoriev I.V."/>
            <person name="Hibbett D.S."/>
            <person name="Martin F."/>
            <person name="Nordberg H.P."/>
            <person name="Cantor M.N."/>
            <person name="Hua S.X."/>
        </authorList>
    </citation>
    <scope>NUCLEOTIDE SEQUENCE [LARGE SCALE GENOMIC DNA]</scope>
    <source>
        <strain evidence="4 5">Foug A</strain>
    </source>
</reference>
<name>A0A0C3E1Z2_9AGAM</name>
<dbReference type="OrthoDB" id="2735536at2759"/>
<evidence type="ECO:0000256" key="1">
    <source>
        <dbReference type="ARBA" id="ARBA00023002"/>
    </source>
</evidence>
<evidence type="ECO:0000313" key="5">
    <source>
        <dbReference type="Proteomes" id="UP000053989"/>
    </source>
</evidence>
<dbReference type="STRING" id="1036808.A0A0C3E1Z2"/>
<evidence type="ECO:0000313" key="4">
    <source>
        <dbReference type="EMBL" id="KIM62534.1"/>
    </source>
</evidence>
<feature type="domain" description="NAD-dependent epimerase/dehydratase" evidence="3">
    <location>
        <begin position="24"/>
        <end position="292"/>
    </location>
</feature>
<dbReference type="SUPFAM" id="SSF51735">
    <property type="entry name" value="NAD(P)-binding Rossmann-fold domains"/>
    <property type="match status" value="1"/>
</dbReference>
<keyword evidence="5" id="KW-1185">Reference proteome</keyword>
<dbReference type="Proteomes" id="UP000053989">
    <property type="component" value="Unassembled WGS sequence"/>
</dbReference>
<dbReference type="FunCoup" id="A0A0C3E1Z2">
    <property type="interactions" value="58"/>
</dbReference>